<feature type="transmembrane region" description="Helical" evidence="8">
    <location>
        <begin position="82"/>
        <end position="102"/>
    </location>
</feature>
<evidence type="ECO:0000313" key="10">
    <source>
        <dbReference type="EMBL" id="PMP72018.1"/>
    </source>
</evidence>
<evidence type="ECO:0000256" key="2">
    <source>
        <dbReference type="ARBA" id="ARBA00022475"/>
    </source>
</evidence>
<keyword evidence="5 8" id="KW-0812">Transmembrane</keyword>
<evidence type="ECO:0000256" key="7">
    <source>
        <dbReference type="ARBA" id="ARBA00023136"/>
    </source>
</evidence>
<sequence length="530" mass="62282">MPIVKKKFIFFLFIYTVLAFYTSAYAPIFESTEARYAEIAREMIQSGNFIEPYFNGIKHFHKPPLTYWFIASGMKIFGINNFGSRFFGIIASIITLVFTVKLSKFFIREEERYYAAYVLSSSILFLTVSRIAATDIYLTMFTVISQYYYFNQVYYKKDTKNAILIGIFLGFGFITKGPIIFLFTLLPFFVMKFFDYHFRKVFSFKDVILSTISFIAVSLPWYLIVIIKNPGLLNYFLKVQTIERITTNRFNREKPFYFFFGTVFVSTLPYSILIITKIKQLFSNYKSHITLIVYIITPFIIFSIAKSKLHSYLTPLTPIMSILVLKLYTEYCKPIFNKIVLYFAALLPITFIIATFLLKELRFNLTIIILSIISIAFVVISRKKIENHLFSYNLGLIVVIIFNIIYYSSSIFQDKLMGFENMVNAANIIDPDRKLEALCYKRDLPSTSFYRNKITVMAHGTTRETQFEKDDNYKKYYIQTEDEMKSFIKSNSSFFLFTKGALNEFKDKYRIDCEEKYIQRDYSLSLCKSN</sequence>
<feature type="transmembrane region" description="Helical" evidence="8">
    <location>
        <begin position="256"/>
        <end position="276"/>
    </location>
</feature>
<feature type="transmembrane region" description="Helical" evidence="8">
    <location>
        <begin position="114"/>
        <end position="133"/>
    </location>
</feature>
<feature type="transmembrane region" description="Helical" evidence="8">
    <location>
        <begin position="207"/>
        <end position="227"/>
    </location>
</feature>
<dbReference type="PANTHER" id="PTHR33908">
    <property type="entry name" value="MANNOSYLTRANSFERASE YKCB-RELATED"/>
    <property type="match status" value="1"/>
</dbReference>
<keyword evidence="7 8" id="KW-0472">Membrane</keyword>
<dbReference type="RefSeq" id="WP_424605311.1">
    <property type="nucleotide sequence ID" value="NZ_JBNAVA010000003.1"/>
</dbReference>
<evidence type="ECO:0000256" key="1">
    <source>
        <dbReference type="ARBA" id="ARBA00004651"/>
    </source>
</evidence>
<feature type="transmembrane region" description="Helical" evidence="8">
    <location>
        <begin position="363"/>
        <end position="380"/>
    </location>
</feature>
<dbReference type="AlphaFoldDB" id="A0A2J6WNS9"/>
<keyword evidence="2" id="KW-1003">Cell membrane</keyword>
<feature type="transmembrane region" description="Helical" evidence="8">
    <location>
        <begin position="162"/>
        <end position="186"/>
    </location>
</feature>
<feature type="transmembrane region" description="Helical" evidence="8">
    <location>
        <begin position="389"/>
        <end position="407"/>
    </location>
</feature>
<keyword evidence="4 10" id="KW-0808">Transferase</keyword>
<evidence type="ECO:0000256" key="5">
    <source>
        <dbReference type="ARBA" id="ARBA00022692"/>
    </source>
</evidence>
<accession>A0A2J6WNS9</accession>
<evidence type="ECO:0000256" key="3">
    <source>
        <dbReference type="ARBA" id="ARBA00022676"/>
    </source>
</evidence>
<dbReference type="InterPro" id="IPR038731">
    <property type="entry name" value="RgtA/B/C-like"/>
</dbReference>
<keyword evidence="6 8" id="KW-1133">Transmembrane helix</keyword>
<gene>
    <name evidence="10" type="ORF">C0187_02560</name>
</gene>
<evidence type="ECO:0000313" key="11">
    <source>
        <dbReference type="Proteomes" id="UP000242881"/>
    </source>
</evidence>
<feature type="transmembrane region" description="Helical" evidence="8">
    <location>
        <begin position="340"/>
        <end position="357"/>
    </location>
</feature>
<organism evidence="10 11">
    <name type="scientific">Calditerrivibrio nitroreducens</name>
    <dbReference type="NCBI Taxonomy" id="477976"/>
    <lineage>
        <taxon>Bacteria</taxon>
        <taxon>Pseudomonadati</taxon>
        <taxon>Deferribacterota</taxon>
        <taxon>Deferribacteres</taxon>
        <taxon>Deferribacterales</taxon>
        <taxon>Calditerrivibrionaceae</taxon>
    </lineage>
</organism>
<dbReference type="Proteomes" id="UP000242881">
    <property type="component" value="Unassembled WGS sequence"/>
</dbReference>
<keyword evidence="3" id="KW-0328">Glycosyltransferase</keyword>
<reference evidence="10 11" key="1">
    <citation type="submission" date="2018-01" db="EMBL/GenBank/DDBJ databases">
        <title>Metagenomic assembled genomes from two thermal pools in the Uzon Caldera, Kamchatka, Russia.</title>
        <authorList>
            <person name="Wilkins L."/>
            <person name="Ettinger C."/>
        </authorList>
    </citation>
    <scope>NUCLEOTIDE SEQUENCE [LARGE SCALE GENOMIC DNA]</scope>
    <source>
        <strain evidence="10">ZAV-05</strain>
    </source>
</reference>
<dbReference type="InterPro" id="IPR050297">
    <property type="entry name" value="LipidA_mod_glycosyltrf_83"/>
</dbReference>
<dbReference type="GO" id="GO:0010041">
    <property type="term" value="P:response to iron(III) ion"/>
    <property type="evidence" value="ECO:0007669"/>
    <property type="project" value="TreeGrafter"/>
</dbReference>
<evidence type="ECO:0000256" key="4">
    <source>
        <dbReference type="ARBA" id="ARBA00022679"/>
    </source>
</evidence>
<feature type="domain" description="Glycosyltransferase RgtA/B/C/D-like" evidence="9">
    <location>
        <begin position="61"/>
        <end position="221"/>
    </location>
</feature>
<comment type="caution">
    <text evidence="10">The sequence shown here is derived from an EMBL/GenBank/DDBJ whole genome shotgun (WGS) entry which is preliminary data.</text>
</comment>
<dbReference type="GO" id="GO:0016763">
    <property type="term" value="F:pentosyltransferase activity"/>
    <property type="evidence" value="ECO:0007669"/>
    <property type="project" value="TreeGrafter"/>
</dbReference>
<comment type="subcellular location">
    <subcellularLocation>
        <location evidence="1">Cell membrane</location>
        <topology evidence="1">Multi-pass membrane protein</topology>
    </subcellularLocation>
</comment>
<protein>
    <submittedName>
        <fullName evidence="10">Phospholipid carrier-dependent glycosyltransferase</fullName>
    </submittedName>
</protein>
<proteinExistence type="predicted"/>
<dbReference type="EMBL" id="PNIN01000029">
    <property type="protein sequence ID" value="PMP72018.1"/>
    <property type="molecule type" value="Genomic_DNA"/>
</dbReference>
<feature type="transmembrane region" description="Helical" evidence="8">
    <location>
        <begin position="288"/>
        <end position="305"/>
    </location>
</feature>
<dbReference type="GO" id="GO:0009103">
    <property type="term" value="P:lipopolysaccharide biosynthetic process"/>
    <property type="evidence" value="ECO:0007669"/>
    <property type="project" value="TreeGrafter"/>
</dbReference>
<dbReference type="Pfam" id="PF13231">
    <property type="entry name" value="PMT_2"/>
    <property type="match status" value="1"/>
</dbReference>
<dbReference type="PANTHER" id="PTHR33908:SF3">
    <property type="entry name" value="UNDECAPRENYL PHOSPHATE-ALPHA-4-AMINO-4-DEOXY-L-ARABINOSE ARABINOSYL TRANSFERASE"/>
    <property type="match status" value="1"/>
</dbReference>
<name>A0A2J6WNS9_9BACT</name>
<dbReference type="GO" id="GO:0005886">
    <property type="term" value="C:plasma membrane"/>
    <property type="evidence" value="ECO:0007669"/>
    <property type="project" value="UniProtKB-SubCell"/>
</dbReference>
<evidence type="ECO:0000256" key="8">
    <source>
        <dbReference type="SAM" id="Phobius"/>
    </source>
</evidence>
<evidence type="ECO:0000259" key="9">
    <source>
        <dbReference type="Pfam" id="PF13231"/>
    </source>
</evidence>
<evidence type="ECO:0000256" key="6">
    <source>
        <dbReference type="ARBA" id="ARBA00022989"/>
    </source>
</evidence>